<dbReference type="OrthoDB" id="7054616at2"/>
<dbReference type="Proteomes" id="UP000265801">
    <property type="component" value="Unassembled WGS sequence"/>
</dbReference>
<gene>
    <name evidence="2" type="ORF">D3H55_16515</name>
</gene>
<dbReference type="EMBL" id="QXIR01000025">
    <property type="protein sequence ID" value="RIW30729.1"/>
    <property type="molecule type" value="Genomic_DNA"/>
</dbReference>
<dbReference type="PANTHER" id="PTHR31143">
    <property type="match status" value="1"/>
</dbReference>
<dbReference type="RefSeq" id="WP_119548423.1">
    <property type="nucleotide sequence ID" value="NZ_QXIR01000025.1"/>
</dbReference>
<dbReference type="InterPro" id="IPR000182">
    <property type="entry name" value="GNAT_dom"/>
</dbReference>
<reference evidence="2 3" key="1">
    <citation type="submission" date="2018-09" db="EMBL/GenBank/DDBJ databases">
        <title>Bacillus saliacetes sp. nov., isolated from Thai shrimp paste (Ka-pi).</title>
        <authorList>
            <person name="Daroonpunt R."/>
            <person name="Tanasupawat S."/>
            <person name="Yiamsombut S."/>
        </authorList>
    </citation>
    <scope>NUCLEOTIDE SEQUENCE [LARGE SCALE GENOMIC DNA]</scope>
    <source>
        <strain evidence="2 3">SKP7-4</strain>
    </source>
</reference>
<feature type="domain" description="N-acetyltransferase" evidence="1">
    <location>
        <begin position="141"/>
        <end position="272"/>
    </location>
</feature>
<sequence>MILELKHAEFGKCKNILSDNSLLETKAVIEGTHPGRIFTDDAASPASGFIWLGSNNGFIFIGDENNEKFNTGLYDYFKRAIEPEARKQGMSSFEAIGDHPAWDATFKIVFGENITGYNQRVYQLQKNHYRKQDEPVLEQGYDVVKITRETLNAPYDNQNFLHSKILEFWPSLEAFLNEGIGYIVIGGNEIASICFSGVVAGSVHGIDIETLEHHRGRKLGQAAAHAFVKDCLEQGLTPYWDCMEVNKPSVSIAENLGFTKKLEYRWYSVSFG</sequence>
<dbReference type="InterPro" id="IPR027365">
    <property type="entry name" value="GNAT_acetyltra_YdfB-like"/>
</dbReference>
<dbReference type="PANTHER" id="PTHR31143:SF2">
    <property type="entry name" value="FR47-LIKE DOMAIN-CONTAINING PROTEIN-RELATED"/>
    <property type="match status" value="1"/>
</dbReference>
<protein>
    <submittedName>
        <fullName evidence="2">GNAT family N-acetyltransferase</fullName>
    </submittedName>
</protein>
<evidence type="ECO:0000313" key="3">
    <source>
        <dbReference type="Proteomes" id="UP000265801"/>
    </source>
</evidence>
<proteinExistence type="predicted"/>
<organism evidence="2 3">
    <name type="scientific">Bacillus salacetis</name>
    <dbReference type="NCBI Taxonomy" id="2315464"/>
    <lineage>
        <taxon>Bacteria</taxon>
        <taxon>Bacillati</taxon>
        <taxon>Bacillota</taxon>
        <taxon>Bacilli</taxon>
        <taxon>Bacillales</taxon>
        <taxon>Bacillaceae</taxon>
        <taxon>Bacillus</taxon>
    </lineage>
</organism>
<evidence type="ECO:0000313" key="2">
    <source>
        <dbReference type="EMBL" id="RIW30729.1"/>
    </source>
</evidence>
<dbReference type="AlphaFoldDB" id="A0A3A1QTI6"/>
<dbReference type="PROSITE" id="PS51186">
    <property type="entry name" value="GNAT"/>
    <property type="match status" value="1"/>
</dbReference>
<evidence type="ECO:0000259" key="1">
    <source>
        <dbReference type="PROSITE" id="PS51186"/>
    </source>
</evidence>
<dbReference type="Gene3D" id="3.40.630.30">
    <property type="match status" value="1"/>
</dbReference>
<accession>A0A3A1QTI6</accession>
<keyword evidence="2" id="KW-0808">Transferase</keyword>
<dbReference type="SUPFAM" id="SSF55729">
    <property type="entry name" value="Acyl-CoA N-acyltransferases (Nat)"/>
    <property type="match status" value="1"/>
</dbReference>
<dbReference type="InterPro" id="IPR016181">
    <property type="entry name" value="Acyl_CoA_acyltransferase"/>
</dbReference>
<comment type="caution">
    <text evidence="2">The sequence shown here is derived from an EMBL/GenBank/DDBJ whole genome shotgun (WGS) entry which is preliminary data.</text>
</comment>
<dbReference type="GO" id="GO:0016747">
    <property type="term" value="F:acyltransferase activity, transferring groups other than amino-acyl groups"/>
    <property type="evidence" value="ECO:0007669"/>
    <property type="project" value="InterPro"/>
</dbReference>
<dbReference type="Pfam" id="PF12746">
    <property type="entry name" value="GNAT_acetyltran"/>
    <property type="match status" value="1"/>
</dbReference>
<keyword evidence="3" id="KW-1185">Reference proteome</keyword>
<name>A0A3A1QTI6_9BACI</name>